<evidence type="ECO:0000256" key="1">
    <source>
        <dbReference type="SAM" id="MobiDB-lite"/>
    </source>
</evidence>
<gene>
    <name evidence="2" type="ORF">GcM3_040026</name>
</gene>
<proteinExistence type="predicted"/>
<accession>A0A420J2N2</accession>
<evidence type="ECO:0000313" key="2">
    <source>
        <dbReference type="EMBL" id="RKF81013.1"/>
    </source>
</evidence>
<protein>
    <submittedName>
        <fullName evidence="2">Uncharacterized protein</fullName>
    </submittedName>
</protein>
<comment type="caution">
    <text evidence="2">The sequence shown here is derived from an EMBL/GenBank/DDBJ whole genome shotgun (WGS) entry which is preliminary data.</text>
</comment>
<keyword evidence="3" id="KW-1185">Reference proteome</keyword>
<dbReference type="EMBL" id="MCBQ01004013">
    <property type="protein sequence ID" value="RKF81013.1"/>
    <property type="molecule type" value="Genomic_DNA"/>
</dbReference>
<sequence>MAASISSVRYILADDDSWTDWYTQIIQQAISFEIETFLDPIDPKSSPLEYPGMPKDPEIIRESDYLTEVVSIPSTPDIVAQNLQPVYELTYVNKVRFSDDRVRYARDLDVAKEKRAHYSRLRNFIFETIDESNKAHLHNCITSCPKAPIGKLVEILKIHRQQDEPAQRSALNTRLQQLKSLPFPENYDEQIIRLKEWFNLCVRGQAVNHPTYIGYTVIEDLLFSIQGYNEAIFQTHFEKVLQCERAKKPADFQGLIAELKQKLSSYHAIKALRTETTQFHSTFATLQGTRNEANDDRSKQNNFESTENGGGSKRKKGPKSNSRGPNKKQRQNRVAGCPCGRGCTGNWSKCYYLTPSAAPPSQGSIMH</sequence>
<organism evidence="2 3">
    <name type="scientific">Golovinomyces cichoracearum</name>
    <dbReference type="NCBI Taxonomy" id="62708"/>
    <lineage>
        <taxon>Eukaryota</taxon>
        <taxon>Fungi</taxon>
        <taxon>Dikarya</taxon>
        <taxon>Ascomycota</taxon>
        <taxon>Pezizomycotina</taxon>
        <taxon>Leotiomycetes</taxon>
        <taxon>Erysiphales</taxon>
        <taxon>Erysiphaceae</taxon>
        <taxon>Golovinomyces</taxon>
    </lineage>
</organism>
<reference evidence="2 3" key="1">
    <citation type="journal article" date="2018" name="BMC Genomics">
        <title>Comparative genome analyses reveal sequence features reflecting distinct modes of host-adaptation between dicot and monocot powdery mildew.</title>
        <authorList>
            <person name="Wu Y."/>
            <person name="Ma X."/>
            <person name="Pan Z."/>
            <person name="Kale S.D."/>
            <person name="Song Y."/>
            <person name="King H."/>
            <person name="Zhang Q."/>
            <person name="Presley C."/>
            <person name="Deng X."/>
            <person name="Wei C.I."/>
            <person name="Xiao S."/>
        </authorList>
    </citation>
    <scope>NUCLEOTIDE SEQUENCE [LARGE SCALE GENOMIC DNA]</scope>
    <source>
        <strain evidence="2">UMSG3</strain>
    </source>
</reference>
<dbReference type="Proteomes" id="UP000283383">
    <property type="component" value="Unassembled WGS sequence"/>
</dbReference>
<name>A0A420J2N2_9PEZI</name>
<dbReference type="AlphaFoldDB" id="A0A420J2N2"/>
<evidence type="ECO:0000313" key="3">
    <source>
        <dbReference type="Proteomes" id="UP000283383"/>
    </source>
</evidence>
<feature type="region of interest" description="Disordered" evidence="1">
    <location>
        <begin position="286"/>
        <end position="335"/>
    </location>
</feature>